<keyword evidence="1" id="KW-1133">Transmembrane helix</keyword>
<evidence type="ECO:0000256" key="1">
    <source>
        <dbReference type="SAM" id="Phobius"/>
    </source>
</evidence>
<dbReference type="KEGG" id="eio:H9L01_03550"/>
<name>A0A7G9S0S4_9FIRM</name>
<evidence type="ECO:0000313" key="3">
    <source>
        <dbReference type="Proteomes" id="UP000515928"/>
    </source>
</evidence>
<reference evidence="2 3" key="1">
    <citation type="submission" date="2020-08" db="EMBL/GenBank/DDBJ databases">
        <title>Genome sequence of Erysipelothrix inopinata DSM 15511T.</title>
        <authorList>
            <person name="Hyun D.-W."/>
            <person name="Bae J.-W."/>
        </authorList>
    </citation>
    <scope>NUCLEOTIDE SEQUENCE [LARGE SCALE GENOMIC DNA]</scope>
    <source>
        <strain evidence="2 3">DSM 15511</strain>
    </source>
</reference>
<dbReference type="RefSeq" id="WP_187534650.1">
    <property type="nucleotide sequence ID" value="NZ_CBCSHU010000028.1"/>
</dbReference>
<evidence type="ECO:0000313" key="2">
    <source>
        <dbReference type="EMBL" id="QNN61449.1"/>
    </source>
</evidence>
<sequence length="528" mass="58820">MTKRKWISIGIVTVLFVLIDIVNGNTYHYMDIESMIYLSSFVLIISGILFIDRKNYKKFFGTFGIIASVFVVVFIVGSVSSSRLINAKRYAKVVGPVQQVNFEDLYGDDHKVEMSYVDKDSAILAAEKKMGELSDVSSKFDINKREFAQINYKGNMVRVAPFVYSDTFKKYTNMGSGVPYYALVTTGDGNINAKAEIVKLDKPMKYYPGAPLQYDLKRHVAMKHKFSYLDGWTFEIDESGHPYWIVQSITKKVGIWGAKDMEAIITVDAVTGATQRYKLDEVPEWVDSVYPTSMLLSQAKDHYTLNRGYFNSFMQQEGVMAIDSKEGTYNYVSVDDEIYVFTGIRPINIDASSTTGLLFLNRHTGEAMELNLPGISLTSAETTSVGSIQEKGYTPTTPTLQNVGGHPTYVTSLKDISGVVRSLAYVNYQDYTKSAVGETKPIAEKNYLNVMGDQLAIIGGKEETISGSITAMNQVIIDGNTHFLIKLDDKKIIFDAALSVNDELAFLTLGDKVTLKVTGNKILELTLD</sequence>
<evidence type="ECO:0008006" key="4">
    <source>
        <dbReference type="Google" id="ProtNLM"/>
    </source>
</evidence>
<keyword evidence="1" id="KW-0812">Transmembrane</keyword>
<feature type="transmembrane region" description="Helical" evidence="1">
    <location>
        <begin position="59"/>
        <end position="79"/>
    </location>
</feature>
<proteinExistence type="predicted"/>
<accession>A0A7G9S0S4</accession>
<organism evidence="2 3">
    <name type="scientific">Erysipelothrix inopinata</name>
    <dbReference type="NCBI Taxonomy" id="225084"/>
    <lineage>
        <taxon>Bacteria</taxon>
        <taxon>Bacillati</taxon>
        <taxon>Bacillota</taxon>
        <taxon>Erysipelotrichia</taxon>
        <taxon>Erysipelotrichales</taxon>
        <taxon>Erysipelotrichaceae</taxon>
        <taxon>Erysipelothrix</taxon>
    </lineage>
</organism>
<keyword evidence="3" id="KW-1185">Reference proteome</keyword>
<gene>
    <name evidence="2" type="ORF">H9L01_03550</name>
</gene>
<keyword evidence="1" id="KW-0472">Membrane</keyword>
<feature type="transmembrane region" description="Helical" evidence="1">
    <location>
        <begin position="34"/>
        <end position="52"/>
    </location>
</feature>
<protein>
    <recommendedName>
        <fullName evidence="4">CvpA family protein</fullName>
    </recommendedName>
</protein>
<dbReference type="AlphaFoldDB" id="A0A7G9S0S4"/>
<dbReference type="Proteomes" id="UP000515928">
    <property type="component" value="Chromosome"/>
</dbReference>
<dbReference type="EMBL" id="CP060715">
    <property type="protein sequence ID" value="QNN61449.1"/>
    <property type="molecule type" value="Genomic_DNA"/>
</dbReference>